<feature type="active site" description="Charge relay system" evidence="3">
    <location>
        <position position="129"/>
    </location>
</feature>
<dbReference type="RefSeq" id="XP_019035903.1">
    <property type="nucleotide sequence ID" value="XM_019186036.1"/>
</dbReference>
<keyword evidence="7" id="KW-1185">Reference proteome</keyword>
<dbReference type="STRING" id="683960.A0A1E3NU95"/>
<comment type="similarity">
    <text evidence="1">Belongs to the amidase family.</text>
</comment>
<dbReference type="Gene3D" id="3.90.1300.10">
    <property type="entry name" value="Amidase signature (AS) domain"/>
    <property type="match status" value="1"/>
</dbReference>
<dbReference type="OrthoDB" id="6428749at2759"/>
<dbReference type="Pfam" id="PF01425">
    <property type="entry name" value="Amidase"/>
    <property type="match status" value="1"/>
</dbReference>
<evidence type="ECO:0000256" key="1">
    <source>
        <dbReference type="ARBA" id="ARBA00009199"/>
    </source>
</evidence>
<feature type="active site" description="Acyl-ester intermediate" evidence="3">
    <location>
        <position position="231"/>
    </location>
</feature>
<dbReference type="EMBL" id="KV454216">
    <property type="protein sequence ID" value="ODQ56696.1"/>
    <property type="molecule type" value="Genomic_DNA"/>
</dbReference>
<protein>
    <recommendedName>
        <fullName evidence="5">Amidase domain-containing protein</fullName>
    </recommendedName>
</protein>
<dbReference type="AlphaFoldDB" id="A0A1E3NU95"/>
<sequence>MKSWEELVESKKKFLNKQIPEEWILQEIKSPDEEPNVCVYLDKLLDEREIYITNLTLDELLSEQLSGKLSALEIAKAFTHRAALTHQITNCCTELFFDQAYQQAERLDKYLSETGKLIGPFHGIPVSLKDQLNVKGVATSIGYVHKLFNVVENEEDEAVLVKQLRLQGALLYMKTTVPMAMLLCDTFSGAYGYTQNALNRRYSPGGSSGGEGVVVKAKACILGIGTDIGGSLRAPAIYNGIWSIRPTANRFSYLNALNSWEHQDINPSTIGPMANRLEDLEYFGKHILGDDFQWTHDPKVPPIPWKVDVEIPKKLAFGFQKWNNIVMPHPPIVRMMEVVKKALIEQGHEIIEYEPPISDMELFEFSDKVFGVDGYLELDREVANSGEPVLMDELYSSTGSRPKPITSIEPYWELAGQKYRYQQTFAKYWLSTKEKTSTGRPIDALLTPAWNCCATRLGKVPKINADYAVQYNVLDLPAIPIPVGTVDSKIDPKDPNYKPVNHFDQDCYDRYDAEFFDGANISVQIVGLQKFTEERLLKLAGVVRDSIKH</sequence>
<dbReference type="SUPFAM" id="SSF75304">
    <property type="entry name" value="Amidase signature (AS) enzymes"/>
    <property type="match status" value="1"/>
</dbReference>
<dbReference type="PIRSF" id="PIRSF001221">
    <property type="entry name" value="Amidase_fungi"/>
    <property type="match status" value="1"/>
</dbReference>
<keyword evidence="2" id="KW-0378">Hydrolase</keyword>
<dbReference type="Proteomes" id="UP000094112">
    <property type="component" value="Unassembled WGS sequence"/>
</dbReference>
<evidence type="ECO:0000313" key="6">
    <source>
        <dbReference type="EMBL" id="ODQ56696.1"/>
    </source>
</evidence>
<dbReference type="PANTHER" id="PTHR46072">
    <property type="entry name" value="AMIDASE-RELATED-RELATED"/>
    <property type="match status" value="1"/>
</dbReference>
<dbReference type="GO" id="GO:0016787">
    <property type="term" value="F:hydrolase activity"/>
    <property type="evidence" value="ECO:0007669"/>
    <property type="project" value="UniProtKB-KW"/>
</dbReference>
<evidence type="ECO:0000256" key="4">
    <source>
        <dbReference type="PIRSR" id="PIRSR001221-2"/>
    </source>
</evidence>
<accession>A0A1E3NU95</accession>
<dbReference type="InterPro" id="IPR036928">
    <property type="entry name" value="AS_sf"/>
</dbReference>
<name>A0A1E3NU95_WICAA</name>
<feature type="active site" description="Charge relay system" evidence="3">
    <location>
        <position position="207"/>
    </location>
</feature>
<feature type="binding site" evidence="4">
    <location>
        <begin position="228"/>
        <end position="231"/>
    </location>
    <ligand>
        <name>substrate</name>
    </ligand>
</feature>
<gene>
    <name evidence="6" type="ORF">WICANDRAFT_86346</name>
</gene>
<dbReference type="GeneID" id="30203282"/>
<dbReference type="InterPro" id="IPR023631">
    <property type="entry name" value="Amidase_dom"/>
</dbReference>
<feature type="binding site" evidence="4">
    <location>
        <position position="207"/>
    </location>
    <ligand>
        <name>substrate</name>
    </ligand>
</feature>
<evidence type="ECO:0000259" key="5">
    <source>
        <dbReference type="Pfam" id="PF01425"/>
    </source>
</evidence>
<feature type="binding site" evidence="4">
    <location>
        <position position="181"/>
    </location>
    <ligand>
        <name>substrate</name>
    </ligand>
</feature>
<reference evidence="6 7" key="1">
    <citation type="journal article" date="2016" name="Proc. Natl. Acad. Sci. U.S.A.">
        <title>Comparative genomics of biotechnologically important yeasts.</title>
        <authorList>
            <person name="Riley R."/>
            <person name="Haridas S."/>
            <person name="Wolfe K.H."/>
            <person name="Lopes M.R."/>
            <person name="Hittinger C.T."/>
            <person name="Goeker M."/>
            <person name="Salamov A.A."/>
            <person name="Wisecaver J.H."/>
            <person name="Long T.M."/>
            <person name="Calvey C.H."/>
            <person name="Aerts A.L."/>
            <person name="Barry K.W."/>
            <person name="Choi C."/>
            <person name="Clum A."/>
            <person name="Coughlan A.Y."/>
            <person name="Deshpande S."/>
            <person name="Douglass A.P."/>
            <person name="Hanson S.J."/>
            <person name="Klenk H.-P."/>
            <person name="LaButti K.M."/>
            <person name="Lapidus A."/>
            <person name="Lindquist E.A."/>
            <person name="Lipzen A.M."/>
            <person name="Meier-Kolthoff J.P."/>
            <person name="Ohm R.A."/>
            <person name="Otillar R.P."/>
            <person name="Pangilinan J.L."/>
            <person name="Peng Y."/>
            <person name="Rokas A."/>
            <person name="Rosa C.A."/>
            <person name="Scheuner C."/>
            <person name="Sibirny A.A."/>
            <person name="Slot J.C."/>
            <person name="Stielow J.B."/>
            <person name="Sun H."/>
            <person name="Kurtzman C.P."/>
            <person name="Blackwell M."/>
            <person name="Grigoriev I.V."/>
            <person name="Jeffries T.W."/>
        </authorList>
    </citation>
    <scope>NUCLEOTIDE SEQUENCE [LARGE SCALE GENOMIC DNA]</scope>
    <source>
        <strain evidence="7">ATCC 58044 / CBS 1984 / NCYC 433 / NRRL Y-366-8</strain>
    </source>
</reference>
<evidence type="ECO:0000256" key="2">
    <source>
        <dbReference type="ARBA" id="ARBA00022801"/>
    </source>
</evidence>
<dbReference type="PANTHER" id="PTHR46072:SF11">
    <property type="entry name" value="AMIDASE-RELATED"/>
    <property type="match status" value="1"/>
</dbReference>
<proteinExistence type="inferred from homology"/>
<feature type="domain" description="Amidase" evidence="5">
    <location>
        <begin position="73"/>
        <end position="537"/>
    </location>
</feature>
<organism evidence="6 7">
    <name type="scientific">Wickerhamomyces anomalus (strain ATCC 58044 / CBS 1984 / NCYC 433 / NRRL Y-366-8)</name>
    <name type="common">Yeast</name>
    <name type="synonym">Hansenula anomala</name>
    <dbReference type="NCBI Taxonomy" id="683960"/>
    <lineage>
        <taxon>Eukaryota</taxon>
        <taxon>Fungi</taxon>
        <taxon>Dikarya</taxon>
        <taxon>Ascomycota</taxon>
        <taxon>Saccharomycotina</taxon>
        <taxon>Saccharomycetes</taxon>
        <taxon>Phaffomycetales</taxon>
        <taxon>Wickerhamomycetaceae</taxon>
        <taxon>Wickerhamomyces</taxon>
    </lineage>
</organism>
<evidence type="ECO:0000313" key="7">
    <source>
        <dbReference type="Proteomes" id="UP000094112"/>
    </source>
</evidence>
<evidence type="ECO:0000256" key="3">
    <source>
        <dbReference type="PIRSR" id="PIRSR001221-1"/>
    </source>
</evidence>